<keyword evidence="2" id="KW-0808">Transferase</keyword>
<evidence type="ECO:0000256" key="1">
    <source>
        <dbReference type="ARBA" id="ARBA00022676"/>
    </source>
</evidence>
<evidence type="ECO:0000313" key="4">
    <source>
        <dbReference type="Proteomes" id="UP001246244"/>
    </source>
</evidence>
<dbReference type="Pfam" id="PF01531">
    <property type="entry name" value="Glyco_transf_11"/>
    <property type="match status" value="1"/>
</dbReference>
<evidence type="ECO:0000256" key="2">
    <source>
        <dbReference type="ARBA" id="ARBA00022679"/>
    </source>
</evidence>
<evidence type="ECO:0000313" key="3">
    <source>
        <dbReference type="EMBL" id="MDR7666381.1"/>
    </source>
</evidence>
<organism evidence="3 4">
    <name type="scientific">Methanosarcina baikalica</name>
    <dbReference type="NCBI Taxonomy" id="3073890"/>
    <lineage>
        <taxon>Archaea</taxon>
        <taxon>Methanobacteriati</taxon>
        <taxon>Methanobacteriota</taxon>
        <taxon>Stenosarchaea group</taxon>
        <taxon>Methanomicrobia</taxon>
        <taxon>Methanosarcinales</taxon>
        <taxon>Methanosarcinaceae</taxon>
        <taxon>Methanosarcina</taxon>
    </lineage>
</organism>
<comment type="caution">
    <text evidence="3">The sequence shown here is derived from an EMBL/GenBank/DDBJ whole genome shotgun (WGS) entry which is preliminary data.</text>
</comment>
<dbReference type="InterPro" id="IPR002516">
    <property type="entry name" value="Glyco_trans_11"/>
</dbReference>
<sequence length="292" mass="34291">MIIVKLIGGLGNQMFQYAAGRCLAHKYRTELKLDIRDFKNYTLRNYDLNGFGIIENFATSSDLSRILFPSDRPAVKFFKRVLWNISRIQPVEYIKEKDYSFQQSFLKLPDNIYLDGYWQSEKYFSDIENILRKEFGVVNLLTSTNQDLAERIKNCEAVSLHVRRGDYVSDSKTNSVHGVCGVDYYSNAIDMIRERIDNPCFFVFSDDSEWACSNIKPDASTIYVKHNDYSRDYEDMYLMSMCKHNIIANSSFSWWGAWLNENPEKIVIAPKKWFNSKDMDTRDLLPDKWHKL</sequence>
<keyword evidence="4" id="KW-1185">Reference proteome</keyword>
<keyword evidence="1" id="KW-0328">Glycosyltransferase</keyword>
<dbReference type="RefSeq" id="WP_310576409.1">
    <property type="nucleotide sequence ID" value="NZ_JAVKPK010000047.1"/>
</dbReference>
<accession>A0ABU2D314</accession>
<protein>
    <submittedName>
        <fullName evidence="3">Alpha-1,2-fucosyltransferase</fullName>
    </submittedName>
</protein>
<dbReference type="Proteomes" id="UP001246244">
    <property type="component" value="Unassembled WGS sequence"/>
</dbReference>
<proteinExistence type="predicted"/>
<gene>
    <name evidence="3" type="ORF">RG963_11440</name>
</gene>
<dbReference type="EMBL" id="JAVKPK010000047">
    <property type="protein sequence ID" value="MDR7666381.1"/>
    <property type="molecule type" value="Genomic_DNA"/>
</dbReference>
<dbReference type="PANTHER" id="PTHR11927">
    <property type="entry name" value="GALACTOSIDE 2-L-FUCOSYLTRANSFERASE"/>
    <property type="match status" value="1"/>
</dbReference>
<dbReference type="CDD" id="cd11301">
    <property type="entry name" value="Fut1_Fut2_like"/>
    <property type="match status" value="1"/>
</dbReference>
<dbReference type="PANTHER" id="PTHR11927:SF9">
    <property type="entry name" value="L-FUCOSYLTRANSFERASE"/>
    <property type="match status" value="1"/>
</dbReference>
<name>A0ABU2D314_9EURY</name>
<reference evidence="4" key="1">
    <citation type="submission" date="2023-07" db="EMBL/GenBank/DDBJ databases">
        <title>Whole-genome sequencing of a new Methanosarcina sp. Z-7115.</title>
        <authorList>
            <person name="Zhilina T.N."/>
            <person name="Merkel A.Y."/>
        </authorList>
    </citation>
    <scope>NUCLEOTIDE SEQUENCE [LARGE SCALE GENOMIC DNA]</scope>
    <source>
        <strain evidence="4">Z-7115</strain>
    </source>
</reference>